<evidence type="ECO:0000313" key="5">
    <source>
        <dbReference type="EMBL" id="TPN85190.1"/>
    </source>
</evidence>
<organism evidence="5 6">
    <name type="scientific">Aquimarina algicola</name>
    <dbReference type="NCBI Taxonomy" id="2589995"/>
    <lineage>
        <taxon>Bacteria</taxon>
        <taxon>Pseudomonadati</taxon>
        <taxon>Bacteroidota</taxon>
        <taxon>Flavobacteriia</taxon>
        <taxon>Flavobacteriales</taxon>
        <taxon>Flavobacteriaceae</taxon>
        <taxon>Aquimarina</taxon>
    </lineage>
</organism>
<keyword evidence="6" id="KW-1185">Reference proteome</keyword>
<evidence type="ECO:0000256" key="1">
    <source>
        <dbReference type="ARBA" id="ARBA00023015"/>
    </source>
</evidence>
<dbReference type="PROSITE" id="PS51118">
    <property type="entry name" value="HTH_HXLR"/>
    <property type="match status" value="1"/>
</dbReference>
<name>A0A504JF98_9FLAO</name>
<dbReference type="OrthoDB" id="9797599at2"/>
<dbReference type="GO" id="GO:0003677">
    <property type="term" value="F:DNA binding"/>
    <property type="evidence" value="ECO:0007669"/>
    <property type="project" value="UniProtKB-KW"/>
</dbReference>
<feature type="domain" description="HTH hxlR-type" evidence="4">
    <location>
        <begin position="18"/>
        <end position="114"/>
    </location>
</feature>
<sequence length="114" mass="13478">MKTEEKIVEKKYQQAKECPITIFMEQIGGKWKPVIIWLLLSNEVMRFNELDKAIDGISQKMLSQQLKDLEKLNLIDRKSYPVIPPKVEYRLTEKGKSLKEILTIIMNWSNQNLR</sequence>
<dbReference type="Proteomes" id="UP000315540">
    <property type="component" value="Unassembled WGS sequence"/>
</dbReference>
<dbReference type="Pfam" id="PF01638">
    <property type="entry name" value="HxlR"/>
    <property type="match status" value="1"/>
</dbReference>
<evidence type="ECO:0000256" key="3">
    <source>
        <dbReference type="ARBA" id="ARBA00023163"/>
    </source>
</evidence>
<gene>
    <name evidence="5" type="ORF">FHK87_14270</name>
</gene>
<dbReference type="EMBL" id="VFWZ01000004">
    <property type="protein sequence ID" value="TPN85190.1"/>
    <property type="molecule type" value="Genomic_DNA"/>
</dbReference>
<keyword evidence="3" id="KW-0804">Transcription</keyword>
<evidence type="ECO:0000259" key="4">
    <source>
        <dbReference type="PROSITE" id="PS51118"/>
    </source>
</evidence>
<comment type="caution">
    <text evidence="5">The sequence shown here is derived from an EMBL/GenBank/DDBJ whole genome shotgun (WGS) entry which is preliminary data.</text>
</comment>
<accession>A0A504JF98</accession>
<dbReference type="InterPro" id="IPR036390">
    <property type="entry name" value="WH_DNA-bd_sf"/>
</dbReference>
<dbReference type="SUPFAM" id="SSF46785">
    <property type="entry name" value="Winged helix' DNA-binding domain"/>
    <property type="match status" value="1"/>
</dbReference>
<evidence type="ECO:0000256" key="2">
    <source>
        <dbReference type="ARBA" id="ARBA00023125"/>
    </source>
</evidence>
<dbReference type="RefSeq" id="WP_140594204.1">
    <property type="nucleotide sequence ID" value="NZ_VFWZ01000004.1"/>
</dbReference>
<dbReference type="InterPro" id="IPR036388">
    <property type="entry name" value="WH-like_DNA-bd_sf"/>
</dbReference>
<dbReference type="InterPro" id="IPR002577">
    <property type="entry name" value="HTH_HxlR"/>
</dbReference>
<dbReference type="PANTHER" id="PTHR33204">
    <property type="entry name" value="TRANSCRIPTIONAL REGULATOR, MARR FAMILY"/>
    <property type="match status" value="1"/>
</dbReference>
<dbReference type="Gene3D" id="1.10.10.10">
    <property type="entry name" value="Winged helix-like DNA-binding domain superfamily/Winged helix DNA-binding domain"/>
    <property type="match status" value="1"/>
</dbReference>
<dbReference type="AlphaFoldDB" id="A0A504JF98"/>
<evidence type="ECO:0000313" key="6">
    <source>
        <dbReference type="Proteomes" id="UP000315540"/>
    </source>
</evidence>
<reference evidence="5 6" key="1">
    <citation type="submission" date="2019-06" db="EMBL/GenBank/DDBJ databases">
        <authorList>
            <person name="Meng X."/>
        </authorList>
    </citation>
    <scope>NUCLEOTIDE SEQUENCE [LARGE SCALE GENOMIC DNA]</scope>
    <source>
        <strain evidence="5 6">M625</strain>
    </source>
</reference>
<proteinExistence type="predicted"/>
<keyword evidence="1" id="KW-0805">Transcription regulation</keyword>
<keyword evidence="2" id="KW-0238">DNA-binding</keyword>
<protein>
    <submittedName>
        <fullName evidence="5">Helix-turn-helix transcriptional regulator</fullName>
    </submittedName>
</protein>